<evidence type="ECO:0000313" key="5">
    <source>
        <dbReference type="EMBL" id="PRY21199.1"/>
    </source>
</evidence>
<accession>A0A2T0RJ45</accession>
<keyword evidence="2" id="KW-0328">Glycosyltransferase</keyword>
<sequence>MDSPDPTPKISVIIAHLNQLEDLARCLEALVGGNRTADEIIVVDNGSITDPEEVCRRFPSVRLLREPTPGPGPARSLGARAASGTILAFTDADCIPSPGWLAAVDAGLRAPDRHLLGGEVQVGVSDPRNMTAIEAYEAIFGFQVERYIRDMGFTVTCNLAMRSDVFDAVGPFGGLEIAEDRDWGRRAVRAGYHFAFVPEMLVVHPARVTFAQLRAKWDRQMGHDFEEARRSATGRLGFLLKALAMPVSILAALPRILTTQRVSSLENRWRAFFTLCRIRLYRALRMFWLLAGGDPRHLSGAWNRR</sequence>
<keyword evidence="6" id="KW-1185">Reference proteome</keyword>
<dbReference type="PANTHER" id="PTHR43179:SF12">
    <property type="entry name" value="GALACTOFURANOSYLTRANSFERASE GLFT2"/>
    <property type="match status" value="1"/>
</dbReference>
<dbReference type="Gene3D" id="3.90.550.10">
    <property type="entry name" value="Spore Coat Polysaccharide Biosynthesis Protein SpsA, Chain A"/>
    <property type="match status" value="1"/>
</dbReference>
<dbReference type="InterPro" id="IPR029044">
    <property type="entry name" value="Nucleotide-diphossugar_trans"/>
</dbReference>
<evidence type="ECO:0000313" key="6">
    <source>
        <dbReference type="Proteomes" id="UP000239480"/>
    </source>
</evidence>
<evidence type="ECO:0000256" key="3">
    <source>
        <dbReference type="ARBA" id="ARBA00022679"/>
    </source>
</evidence>
<dbReference type="SUPFAM" id="SSF53448">
    <property type="entry name" value="Nucleotide-diphospho-sugar transferases"/>
    <property type="match status" value="1"/>
</dbReference>
<dbReference type="RefSeq" id="WP_106206999.1">
    <property type="nucleotide sequence ID" value="NZ_PVTD01000010.1"/>
</dbReference>
<evidence type="ECO:0000256" key="2">
    <source>
        <dbReference type="ARBA" id="ARBA00022676"/>
    </source>
</evidence>
<gene>
    <name evidence="5" type="ORF">CLV78_11072</name>
</gene>
<dbReference type="AlphaFoldDB" id="A0A2T0RJ45"/>
<proteinExistence type="inferred from homology"/>
<dbReference type="EMBL" id="PVTD01000010">
    <property type="protein sequence ID" value="PRY21199.1"/>
    <property type="molecule type" value="Genomic_DNA"/>
</dbReference>
<dbReference type="GO" id="GO:0016757">
    <property type="term" value="F:glycosyltransferase activity"/>
    <property type="evidence" value="ECO:0007669"/>
    <property type="project" value="UniProtKB-KW"/>
</dbReference>
<dbReference type="PANTHER" id="PTHR43179">
    <property type="entry name" value="RHAMNOSYLTRANSFERASE WBBL"/>
    <property type="match status" value="1"/>
</dbReference>
<name>A0A2T0RJ45_9RHOB</name>
<dbReference type="OrthoDB" id="6653642at2"/>
<dbReference type="Proteomes" id="UP000239480">
    <property type="component" value="Unassembled WGS sequence"/>
</dbReference>
<dbReference type="Pfam" id="PF00535">
    <property type="entry name" value="Glycos_transf_2"/>
    <property type="match status" value="1"/>
</dbReference>
<dbReference type="InterPro" id="IPR001173">
    <property type="entry name" value="Glyco_trans_2-like"/>
</dbReference>
<evidence type="ECO:0000256" key="1">
    <source>
        <dbReference type="ARBA" id="ARBA00006739"/>
    </source>
</evidence>
<evidence type="ECO:0000259" key="4">
    <source>
        <dbReference type="Pfam" id="PF00535"/>
    </source>
</evidence>
<comment type="similarity">
    <text evidence="1">Belongs to the glycosyltransferase 2 family.</text>
</comment>
<organism evidence="5 6">
    <name type="scientific">Aliiruegeria haliotis</name>
    <dbReference type="NCBI Taxonomy" id="1280846"/>
    <lineage>
        <taxon>Bacteria</taxon>
        <taxon>Pseudomonadati</taxon>
        <taxon>Pseudomonadota</taxon>
        <taxon>Alphaproteobacteria</taxon>
        <taxon>Rhodobacterales</taxon>
        <taxon>Roseobacteraceae</taxon>
        <taxon>Aliiruegeria</taxon>
    </lineage>
</organism>
<reference evidence="5 6" key="1">
    <citation type="submission" date="2018-03" db="EMBL/GenBank/DDBJ databases">
        <title>Genomic Encyclopedia of Archaeal and Bacterial Type Strains, Phase II (KMG-II): from individual species to whole genera.</title>
        <authorList>
            <person name="Goeker M."/>
        </authorList>
    </citation>
    <scope>NUCLEOTIDE SEQUENCE [LARGE SCALE GENOMIC DNA]</scope>
    <source>
        <strain evidence="5 6">DSM 29328</strain>
    </source>
</reference>
<keyword evidence="3 5" id="KW-0808">Transferase</keyword>
<comment type="caution">
    <text evidence="5">The sequence shown here is derived from an EMBL/GenBank/DDBJ whole genome shotgun (WGS) entry which is preliminary data.</text>
</comment>
<feature type="domain" description="Glycosyltransferase 2-like" evidence="4">
    <location>
        <begin position="11"/>
        <end position="166"/>
    </location>
</feature>
<protein>
    <submittedName>
        <fullName evidence="5">Glycosyl transferase family 2</fullName>
    </submittedName>
</protein>